<dbReference type="PATRIC" id="fig|742737.3.peg.300"/>
<dbReference type="InterPro" id="IPR011060">
    <property type="entry name" value="RibuloseP-bd_barrel"/>
</dbReference>
<dbReference type="HOGENOM" id="CLU_054856_2_1_9"/>
<organism evidence="3 4">
    <name type="scientific">Hungatella hathewayi WAL-18680</name>
    <dbReference type="NCBI Taxonomy" id="742737"/>
    <lineage>
        <taxon>Bacteria</taxon>
        <taxon>Bacillati</taxon>
        <taxon>Bacillota</taxon>
        <taxon>Clostridia</taxon>
        <taxon>Lachnospirales</taxon>
        <taxon>Lachnospiraceae</taxon>
        <taxon>Hungatella</taxon>
    </lineage>
</organism>
<dbReference type="GO" id="GO:0016857">
    <property type="term" value="F:racemase and epimerase activity, acting on carbohydrates and derivatives"/>
    <property type="evidence" value="ECO:0007669"/>
    <property type="project" value="InterPro"/>
</dbReference>
<evidence type="ECO:0008006" key="5">
    <source>
        <dbReference type="Google" id="ProtNLM"/>
    </source>
</evidence>
<dbReference type="InterPro" id="IPR000056">
    <property type="entry name" value="Ribul_P_3_epim-like"/>
</dbReference>
<dbReference type="GO" id="GO:0005975">
    <property type="term" value="P:carbohydrate metabolic process"/>
    <property type="evidence" value="ECO:0007669"/>
    <property type="project" value="InterPro"/>
</dbReference>
<comment type="caution">
    <text evidence="3">The sequence shown here is derived from an EMBL/GenBank/DDBJ whole genome shotgun (WGS) entry which is preliminary data.</text>
</comment>
<gene>
    <name evidence="3" type="ORF">HMPREF9473_00305</name>
</gene>
<sequence>MRDLFAPSIMCGDLLNLEEEIRTYEKAGADMIHFDIMDTTFTNTTMLPPLLLPAIHRATRLPVDVHVMVDRPERFIETLLPYCKDTYVSIHIESTKEIQNLLKAIKQAGGRPSVALNPGTSLCMVEEVVPLVDMMLVLLCNAGSGPKQDIDEQLSHKLQKAKMMLEQYGKPGALLEVDGNVSFENARRAKSLGANVFVLGTASIYNDKGTVPENMGRLREYLENN</sequence>
<keyword evidence="4" id="KW-1185">Reference proteome</keyword>
<dbReference type="Pfam" id="PF00834">
    <property type="entry name" value="Ribul_P_3_epim"/>
    <property type="match status" value="1"/>
</dbReference>
<protein>
    <recommendedName>
        <fullName evidence="5">Ribulose-phosphate 3-epimerase</fullName>
    </recommendedName>
</protein>
<dbReference type="Proteomes" id="UP000005384">
    <property type="component" value="Unassembled WGS sequence"/>
</dbReference>
<evidence type="ECO:0000256" key="2">
    <source>
        <dbReference type="ARBA" id="ARBA00023235"/>
    </source>
</evidence>
<keyword evidence="2" id="KW-0413">Isomerase</keyword>
<dbReference type="CDD" id="cd00429">
    <property type="entry name" value="RPE"/>
    <property type="match status" value="1"/>
</dbReference>
<dbReference type="GO" id="GO:0046872">
    <property type="term" value="F:metal ion binding"/>
    <property type="evidence" value="ECO:0007669"/>
    <property type="project" value="UniProtKB-KW"/>
</dbReference>
<keyword evidence="1" id="KW-0479">Metal-binding</keyword>
<evidence type="ECO:0000313" key="3">
    <source>
        <dbReference type="EMBL" id="EHI61854.1"/>
    </source>
</evidence>
<dbReference type="Gene3D" id="3.20.20.70">
    <property type="entry name" value="Aldolase class I"/>
    <property type="match status" value="1"/>
</dbReference>
<dbReference type="RefSeq" id="WP_006778287.1">
    <property type="nucleotide sequence ID" value="NZ_CP040506.1"/>
</dbReference>
<dbReference type="AlphaFoldDB" id="G5I9W5"/>
<evidence type="ECO:0000313" key="4">
    <source>
        <dbReference type="Proteomes" id="UP000005384"/>
    </source>
</evidence>
<proteinExistence type="predicted"/>
<dbReference type="InterPro" id="IPR013785">
    <property type="entry name" value="Aldolase_TIM"/>
</dbReference>
<dbReference type="EMBL" id="ADLN01000001">
    <property type="protein sequence ID" value="EHI61854.1"/>
    <property type="molecule type" value="Genomic_DNA"/>
</dbReference>
<dbReference type="SUPFAM" id="SSF51366">
    <property type="entry name" value="Ribulose-phoshate binding barrel"/>
    <property type="match status" value="1"/>
</dbReference>
<dbReference type="OrthoDB" id="1645589at2"/>
<accession>G5I9W5</accession>
<name>G5I9W5_9FIRM</name>
<evidence type="ECO:0000256" key="1">
    <source>
        <dbReference type="ARBA" id="ARBA00022723"/>
    </source>
</evidence>
<reference evidence="3 4" key="1">
    <citation type="submission" date="2011-08" db="EMBL/GenBank/DDBJ databases">
        <title>The Genome Sequence of Clostridium hathewayi WAL-18680.</title>
        <authorList>
            <consortium name="The Broad Institute Genome Sequencing Platform"/>
            <person name="Earl A."/>
            <person name="Ward D."/>
            <person name="Feldgarden M."/>
            <person name="Gevers D."/>
            <person name="Finegold S.M."/>
            <person name="Summanen P.H."/>
            <person name="Molitoris D.R."/>
            <person name="Song M."/>
            <person name="Daigneault M."/>
            <person name="Allen-Vercoe E."/>
            <person name="Young S.K."/>
            <person name="Zeng Q."/>
            <person name="Gargeya S."/>
            <person name="Fitzgerald M."/>
            <person name="Haas B."/>
            <person name="Abouelleil A."/>
            <person name="Alvarado L."/>
            <person name="Arachchi H.M."/>
            <person name="Berlin A."/>
            <person name="Brown A."/>
            <person name="Chapman S.B."/>
            <person name="Chen Z."/>
            <person name="Dunbar C."/>
            <person name="Freedman E."/>
            <person name="Gearin G."/>
            <person name="Gellesch M."/>
            <person name="Goldberg J."/>
            <person name="Griggs A."/>
            <person name="Gujja S."/>
            <person name="Heiman D."/>
            <person name="Howarth C."/>
            <person name="Larson L."/>
            <person name="Lui A."/>
            <person name="MacDonald P.J.P."/>
            <person name="Montmayeur A."/>
            <person name="Murphy C."/>
            <person name="Neiman D."/>
            <person name="Pearson M."/>
            <person name="Priest M."/>
            <person name="Roberts A."/>
            <person name="Saif S."/>
            <person name="Shea T."/>
            <person name="Shenoy N."/>
            <person name="Sisk P."/>
            <person name="Stolte C."/>
            <person name="Sykes S."/>
            <person name="Wortman J."/>
            <person name="Nusbaum C."/>
            <person name="Birren B."/>
        </authorList>
    </citation>
    <scope>NUCLEOTIDE SEQUENCE [LARGE SCALE GENOMIC DNA]</scope>
    <source>
        <strain evidence="3 4">WAL-18680</strain>
    </source>
</reference>
<dbReference type="PANTHER" id="PTHR11749">
    <property type="entry name" value="RIBULOSE-5-PHOSPHATE-3-EPIMERASE"/>
    <property type="match status" value="1"/>
</dbReference>